<feature type="compositionally biased region" description="Low complexity" evidence="3">
    <location>
        <begin position="98"/>
        <end position="116"/>
    </location>
</feature>
<reference evidence="4" key="1">
    <citation type="submission" date="2017-04" db="EMBL/GenBank/DDBJ databases">
        <title>Population genomics of picophytoplankton unveils novel chromosome hypervariability.</title>
        <authorList>
            <consortium name="DOE Joint Genome Institute"/>
            <person name="Blanc-Mathieu R."/>
            <person name="Krasovec M."/>
            <person name="Hebrard M."/>
            <person name="Yau S."/>
            <person name="Desgranges E."/>
            <person name="Martin J."/>
            <person name="Schackwitz W."/>
            <person name="Kuo A."/>
            <person name="Salin G."/>
            <person name="Donnadieu C."/>
            <person name="Desdevises Y."/>
            <person name="Sanchez-Ferandin S."/>
            <person name="Moreau H."/>
            <person name="Rivals E."/>
            <person name="Grigoriev I.V."/>
            <person name="Grimsley N."/>
            <person name="Eyre-Walker A."/>
            <person name="Piganeau G."/>
        </authorList>
    </citation>
    <scope>NUCLEOTIDE SEQUENCE [LARGE SCALE GENOMIC DNA]</scope>
    <source>
        <strain evidence="4">RCC 1115</strain>
    </source>
</reference>
<dbReference type="Proteomes" id="UP000195557">
    <property type="component" value="Unassembled WGS sequence"/>
</dbReference>
<evidence type="ECO:0000256" key="3">
    <source>
        <dbReference type="SAM" id="MobiDB-lite"/>
    </source>
</evidence>
<accession>A0A1Y5IAE4</accession>
<dbReference type="Pfam" id="PF10152">
    <property type="entry name" value="CCDC53"/>
    <property type="match status" value="1"/>
</dbReference>
<dbReference type="PANTHER" id="PTHR13015:SF0">
    <property type="entry name" value="WASH COMPLEX SUBUNIT 3"/>
    <property type="match status" value="1"/>
</dbReference>
<name>A0A1Y5IAE4_OSTTA</name>
<dbReference type="InterPro" id="IPR019309">
    <property type="entry name" value="WASHC3"/>
</dbReference>
<dbReference type="GO" id="GO:0030041">
    <property type="term" value="P:actin filament polymerization"/>
    <property type="evidence" value="ECO:0007669"/>
    <property type="project" value="TreeGrafter"/>
</dbReference>
<feature type="region of interest" description="Disordered" evidence="3">
    <location>
        <begin position="94"/>
        <end position="125"/>
    </location>
</feature>
<proteinExistence type="inferred from homology"/>
<dbReference type="GO" id="GO:0071203">
    <property type="term" value="C:WASH complex"/>
    <property type="evidence" value="ECO:0007669"/>
    <property type="project" value="InterPro"/>
</dbReference>
<dbReference type="EMBL" id="KZ155791">
    <property type="protein sequence ID" value="OUS45194.1"/>
    <property type="molecule type" value="Genomic_DNA"/>
</dbReference>
<dbReference type="PANTHER" id="PTHR13015">
    <property type="entry name" value="PROTEIN AD-016-RELATED"/>
    <property type="match status" value="1"/>
</dbReference>
<protein>
    <submittedName>
        <fullName evidence="4">WASH complex, subunit CCDC53</fullName>
    </submittedName>
</protein>
<sequence length="177" mass="18993">MSATDDAFELLALRDALPAVNDQVLCEAMNARASRTIEMLNALVRASETRLRVAETALEDAERRATLLEIALEGVKGEFESGETDVEVRTIGSGDVGATEPAMETAESASEASSMSEAEDAATSEPPAVAYADARDAMLDDPVYSIYFKMLKMGVPEQAVRNKMALDGVDESALDRR</sequence>
<comment type="similarity">
    <text evidence="1">Belongs to the CCDC53 family.</text>
</comment>
<dbReference type="AlphaFoldDB" id="A0A1Y5IAE4"/>
<dbReference type="GO" id="GO:0006887">
    <property type="term" value="P:exocytosis"/>
    <property type="evidence" value="ECO:0007669"/>
    <property type="project" value="TreeGrafter"/>
</dbReference>
<keyword evidence="2" id="KW-0175">Coiled coil</keyword>
<evidence type="ECO:0000313" key="4">
    <source>
        <dbReference type="EMBL" id="OUS45194.1"/>
    </source>
</evidence>
<evidence type="ECO:0000256" key="1">
    <source>
        <dbReference type="ARBA" id="ARBA00006290"/>
    </source>
</evidence>
<gene>
    <name evidence="4" type="ORF">BE221DRAFT_15869</name>
</gene>
<organism evidence="4">
    <name type="scientific">Ostreococcus tauri</name>
    <name type="common">Marine green alga</name>
    <dbReference type="NCBI Taxonomy" id="70448"/>
    <lineage>
        <taxon>Eukaryota</taxon>
        <taxon>Viridiplantae</taxon>
        <taxon>Chlorophyta</taxon>
        <taxon>Mamiellophyceae</taxon>
        <taxon>Mamiellales</taxon>
        <taxon>Bathycoccaceae</taxon>
        <taxon>Ostreococcus</taxon>
    </lineage>
</organism>
<feature type="coiled-coil region" evidence="2">
    <location>
        <begin position="44"/>
        <end position="78"/>
    </location>
</feature>
<evidence type="ECO:0000256" key="2">
    <source>
        <dbReference type="SAM" id="Coils"/>
    </source>
</evidence>